<dbReference type="AlphaFoldDB" id="A2DK50"/>
<dbReference type="OrthoDB" id="10258263at2759"/>
<reference evidence="1" key="2">
    <citation type="journal article" date="2007" name="Science">
        <title>Draft genome sequence of the sexually transmitted pathogen Trichomonas vaginalis.</title>
        <authorList>
            <person name="Carlton J.M."/>
            <person name="Hirt R.P."/>
            <person name="Silva J.C."/>
            <person name="Delcher A.L."/>
            <person name="Schatz M."/>
            <person name="Zhao Q."/>
            <person name="Wortman J.R."/>
            <person name="Bidwell S.L."/>
            <person name="Alsmark U.C.M."/>
            <person name="Besteiro S."/>
            <person name="Sicheritz-Ponten T."/>
            <person name="Noel C.J."/>
            <person name="Dacks J.B."/>
            <person name="Foster P.G."/>
            <person name="Simillion C."/>
            <person name="Van de Peer Y."/>
            <person name="Miranda-Saavedra D."/>
            <person name="Barton G.J."/>
            <person name="Westrop G.D."/>
            <person name="Mueller S."/>
            <person name="Dessi D."/>
            <person name="Fiori P.L."/>
            <person name="Ren Q."/>
            <person name="Paulsen I."/>
            <person name="Zhang H."/>
            <person name="Bastida-Corcuera F.D."/>
            <person name="Simoes-Barbosa A."/>
            <person name="Brown M.T."/>
            <person name="Hayes R.D."/>
            <person name="Mukherjee M."/>
            <person name="Okumura C.Y."/>
            <person name="Schneider R."/>
            <person name="Smith A.J."/>
            <person name="Vanacova S."/>
            <person name="Villalvazo M."/>
            <person name="Haas B.J."/>
            <person name="Pertea M."/>
            <person name="Feldblyum T.V."/>
            <person name="Utterback T.R."/>
            <person name="Shu C.L."/>
            <person name="Osoegawa K."/>
            <person name="de Jong P.J."/>
            <person name="Hrdy I."/>
            <person name="Horvathova L."/>
            <person name="Zubacova Z."/>
            <person name="Dolezal P."/>
            <person name="Malik S.B."/>
            <person name="Logsdon J.M. Jr."/>
            <person name="Henze K."/>
            <person name="Gupta A."/>
            <person name="Wang C.C."/>
            <person name="Dunne R.L."/>
            <person name="Upcroft J.A."/>
            <person name="Upcroft P."/>
            <person name="White O."/>
            <person name="Salzberg S.L."/>
            <person name="Tang P."/>
            <person name="Chiu C.-H."/>
            <person name="Lee Y.-S."/>
            <person name="Embley T.M."/>
            <person name="Coombs G.H."/>
            <person name="Mottram J.C."/>
            <person name="Tachezy J."/>
            <person name="Fraser-Liggett C.M."/>
            <person name="Johnson P.J."/>
        </authorList>
    </citation>
    <scope>NUCLEOTIDE SEQUENCE [LARGE SCALE GENOMIC DNA]</scope>
    <source>
        <strain evidence="1">G3</strain>
    </source>
</reference>
<gene>
    <name evidence="1" type="ORF">TVAG_214460</name>
</gene>
<evidence type="ECO:0000313" key="2">
    <source>
        <dbReference type="Proteomes" id="UP000001542"/>
    </source>
</evidence>
<dbReference type="VEuPathDB" id="TrichDB:TVAGG3_0169860"/>
<evidence type="ECO:0000313" key="1">
    <source>
        <dbReference type="EMBL" id="EAY19221.1"/>
    </source>
</evidence>
<name>A2DK50_TRIV3</name>
<dbReference type="RefSeq" id="XP_001580207.1">
    <property type="nucleotide sequence ID" value="XM_001580157.1"/>
</dbReference>
<dbReference type="VEuPathDB" id="TrichDB:TVAG_214460"/>
<dbReference type="KEGG" id="tva:5464746"/>
<protein>
    <recommendedName>
        <fullName evidence="3">VPS9 domain-containing protein</fullName>
    </recommendedName>
</protein>
<proteinExistence type="predicted"/>
<evidence type="ECO:0008006" key="3">
    <source>
        <dbReference type="Google" id="ProtNLM"/>
    </source>
</evidence>
<sequence>MSKDNLTEELDYLRQLLHREQAFFDIELQQAKLFDKESFDSIKNVISLSRKVFSLHLAVLEQTKTDKIIEIPDLQALSKTIPQGFSTDMARKYQSYLADLLKPDNNKQFADKISQYIDSNPQDENYIVFSFLPAAFSCLWSYEEAMNFINFLLLVDSKHQPSITRLLLVHQMFFVFLSSIQADAAKVLAEQGNLQAILDLFKSRSFFFPAILRELISKTENPTQFFIDCILMHLLTKPSIHGLLPSNETRTFEYLIPSIEENKSNIEELVEFLKNTSNTILHLPHEQDLENILSHNNVVAYFFKSDIKVFTSIAGCDIPPPESEGVYQIPITRSISQNQTTTTENESVADPFESLIRSLIIQLDVSRIESDIIGTFEFAIALHAGSSRLQYELKLDAFKNLKQQYNAPDDVKYYLDLLKKAYDLRMTHRKDTLSTSASNDVFKVMQLHCSQAISFLLQTRQMAFFNLWDQATKPFKEAAANVAQLCLEPKKFSQTYISIVKSFSEFAESKKFAVQREIFLPIIYNKLTKIVTLSEFMKHHPDIVEKDAKVHKMIEEHLEELHASNNLNFLTIFKEDPSLMGLPASHLRRAFAEDSALPISEWIDRSLSAIINVLSYQGLKEIGADHWLPMTLILFMHVNPEKVCSVAAYMHHVLLSLPKDNSVIQSVEYNVTMTHSAASYFERELVKYDK</sequence>
<dbReference type="EMBL" id="DS113210">
    <property type="protein sequence ID" value="EAY19221.1"/>
    <property type="molecule type" value="Genomic_DNA"/>
</dbReference>
<dbReference type="Proteomes" id="UP000001542">
    <property type="component" value="Unassembled WGS sequence"/>
</dbReference>
<accession>A2DK50</accession>
<keyword evidence="2" id="KW-1185">Reference proteome</keyword>
<dbReference type="InParanoid" id="A2DK50"/>
<organism evidence="1 2">
    <name type="scientific">Trichomonas vaginalis (strain ATCC PRA-98 / G3)</name>
    <dbReference type="NCBI Taxonomy" id="412133"/>
    <lineage>
        <taxon>Eukaryota</taxon>
        <taxon>Metamonada</taxon>
        <taxon>Parabasalia</taxon>
        <taxon>Trichomonadida</taxon>
        <taxon>Trichomonadidae</taxon>
        <taxon>Trichomonas</taxon>
    </lineage>
</organism>
<dbReference type="SMR" id="A2DK50"/>
<reference evidence="1" key="1">
    <citation type="submission" date="2006-10" db="EMBL/GenBank/DDBJ databases">
        <authorList>
            <person name="Amadeo P."/>
            <person name="Zhao Q."/>
            <person name="Wortman J."/>
            <person name="Fraser-Liggett C."/>
            <person name="Carlton J."/>
        </authorList>
    </citation>
    <scope>NUCLEOTIDE SEQUENCE</scope>
    <source>
        <strain evidence="1">G3</strain>
    </source>
</reference>